<feature type="transmembrane region" description="Helical" evidence="6">
    <location>
        <begin position="21"/>
        <end position="43"/>
    </location>
</feature>
<evidence type="ECO:0000313" key="9">
    <source>
        <dbReference type="Proteomes" id="UP000253507"/>
    </source>
</evidence>
<feature type="region of interest" description="Disordered" evidence="5">
    <location>
        <begin position="284"/>
        <end position="380"/>
    </location>
</feature>
<evidence type="ECO:0000256" key="5">
    <source>
        <dbReference type="SAM" id="MobiDB-lite"/>
    </source>
</evidence>
<dbReference type="NCBIfam" id="TIGR03062">
    <property type="entry name" value="pip_yhgE_Cterm"/>
    <property type="match status" value="1"/>
</dbReference>
<name>A0A367EFV7_9ACTN</name>
<keyword evidence="3 6" id="KW-1133">Transmembrane helix</keyword>
<dbReference type="AlphaFoldDB" id="A0A367EFV7"/>
<feature type="transmembrane region" description="Helical" evidence="6">
    <location>
        <begin position="550"/>
        <end position="570"/>
    </location>
</feature>
<dbReference type="InterPro" id="IPR051328">
    <property type="entry name" value="T7SS_ABC-Transporter"/>
</dbReference>
<keyword evidence="2 6" id="KW-0812">Transmembrane</keyword>
<feature type="compositionally biased region" description="Basic and acidic residues" evidence="5">
    <location>
        <begin position="293"/>
        <end position="306"/>
    </location>
</feature>
<dbReference type="InterPro" id="IPR013525">
    <property type="entry name" value="ABC2_TM"/>
</dbReference>
<dbReference type="InterPro" id="IPR017500">
    <property type="entry name" value="Phage_infect_YhgE_N"/>
</dbReference>
<feature type="transmembrane region" description="Helical" evidence="6">
    <location>
        <begin position="706"/>
        <end position="728"/>
    </location>
</feature>
<dbReference type="RefSeq" id="WP_114017188.1">
    <property type="nucleotide sequence ID" value="NZ_QOIM01000038.1"/>
</dbReference>
<feature type="transmembrane region" description="Helical" evidence="6">
    <location>
        <begin position="652"/>
        <end position="671"/>
    </location>
</feature>
<organism evidence="8 9">
    <name type="scientific">Streptomyces reniochalinae</name>
    <dbReference type="NCBI Taxonomy" id="2250578"/>
    <lineage>
        <taxon>Bacteria</taxon>
        <taxon>Bacillati</taxon>
        <taxon>Actinomycetota</taxon>
        <taxon>Actinomycetes</taxon>
        <taxon>Kitasatosporales</taxon>
        <taxon>Streptomycetaceae</taxon>
        <taxon>Streptomyces</taxon>
    </lineage>
</organism>
<evidence type="ECO:0000256" key="3">
    <source>
        <dbReference type="ARBA" id="ARBA00022989"/>
    </source>
</evidence>
<accession>A0A367EFV7</accession>
<dbReference type="EMBL" id="QOIM01000038">
    <property type="protein sequence ID" value="RCG16602.1"/>
    <property type="molecule type" value="Genomic_DNA"/>
</dbReference>
<gene>
    <name evidence="8" type="ORF">DQ392_21010</name>
</gene>
<dbReference type="PANTHER" id="PTHR43077">
    <property type="entry name" value="TRANSPORT PERMEASE YVFS-RELATED"/>
    <property type="match status" value="1"/>
</dbReference>
<protein>
    <submittedName>
        <fullName evidence="8">YhgE/Pip domain-containing protein</fullName>
    </submittedName>
</protein>
<dbReference type="InterPro" id="IPR023908">
    <property type="entry name" value="xxxLxxG_rpt"/>
</dbReference>
<feature type="transmembrane region" description="Helical" evidence="6">
    <location>
        <begin position="591"/>
        <end position="614"/>
    </location>
</feature>
<dbReference type="NCBIfam" id="TIGR03061">
    <property type="entry name" value="pip_yhgE_Nterm"/>
    <property type="match status" value="1"/>
</dbReference>
<evidence type="ECO:0000259" key="7">
    <source>
        <dbReference type="Pfam" id="PF12698"/>
    </source>
</evidence>
<dbReference type="NCBIfam" id="TIGR03057">
    <property type="entry name" value="xxxLxxG_by_4"/>
    <property type="match status" value="2"/>
</dbReference>
<reference evidence="8 9" key="1">
    <citation type="submission" date="2018-06" db="EMBL/GenBank/DDBJ databases">
        <title>Streptomyces reniochalinae sp. nov. and Streptomyces diacarnus sp. nov. from marine sponges.</title>
        <authorList>
            <person name="Li L."/>
        </authorList>
    </citation>
    <scope>NUCLEOTIDE SEQUENCE [LARGE SCALE GENOMIC DNA]</scope>
    <source>
        <strain evidence="8 9">LHW50302</strain>
    </source>
</reference>
<dbReference type="GO" id="GO:0140359">
    <property type="term" value="F:ABC-type transporter activity"/>
    <property type="evidence" value="ECO:0007669"/>
    <property type="project" value="InterPro"/>
</dbReference>
<feature type="compositionally biased region" description="Low complexity" evidence="5">
    <location>
        <begin position="326"/>
        <end position="346"/>
    </location>
</feature>
<feature type="domain" description="ABC-2 type transporter transmembrane" evidence="7">
    <location>
        <begin position="539"/>
        <end position="726"/>
    </location>
</feature>
<dbReference type="GO" id="GO:0016020">
    <property type="term" value="C:membrane"/>
    <property type="evidence" value="ECO:0007669"/>
    <property type="project" value="UniProtKB-SubCell"/>
</dbReference>
<feature type="transmembrane region" description="Helical" evidence="6">
    <location>
        <begin position="620"/>
        <end position="640"/>
    </location>
</feature>
<dbReference type="Gene3D" id="3.40.1710.10">
    <property type="entry name" value="abc type-2 transporter like domain"/>
    <property type="match status" value="1"/>
</dbReference>
<sequence length="745" mass="77086">MRSPRLAALELKRFGRGRLPRAAMAAMLLLPLLYGALYLWSFWDPYDRLDKIPVALVNEDQGATAEGKKITAGDDIVHGLHDSDSFDWRETSAEDARKGVEDGRYYLSLTVPKDFSERVSSSSGDSPVTGALKVRTNDANNYIVGQISRTVFSEVRAGASSKVSRGFYDNIYLSFSTLHGKTADAAKGADDLGDGIGEAKEGAGKLKGGLGEAEGGSGSLKDGTATLHEGAGTLASGAGQVAEGTQKLADKVNGAAGTVRPYLDEHSGDIGEAARGVARTSKTLKKNLGKLPDAARRAKTDSREAADALSTLYENRCGKGTGGTGAPTRPSTGPTTGPATDPSTGPVATPPAGPSDGASPSPSEAAGPGGRKDLAAESCPQLKKAADAAGRSATIAAKVDGYVKNEKHLDELGGHLDDLGTAATALADRAPHLTQDLDAAVRQINKLNSGAHAVSTGAHTLQTGLGTAKDGAATLDTGLGKLSDGAASLDGGLFKLADGSGKLAGGLHDGVKQIPDLGEKEREARTGVMADPVGLASDKAHAAPNYGTGFAPYFIPLSLWVGAMVAYMLLQPLNKRALAAGAPGWRIALAGWLPVAAIGVAQVAALMSVLHWALGLQMARGAAAVGFLLLVTACFTAIVQFLNARFGPAGRILVLAMLMLQLTSAGGTYPIQTSPGFFNALHPFLPMSYVVDGLRHLITGGQLWPVWRACLVLLAFAVGALALTALTARRKQVWTLERLRPEISL</sequence>
<keyword evidence="9" id="KW-1185">Reference proteome</keyword>
<comment type="caution">
    <text evidence="8">The sequence shown here is derived from an EMBL/GenBank/DDBJ whole genome shotgun (WGS) entry which is preliminary data.</text>
</comment>
<comment type="subcellular location">
    <subcellularLocation>
        <location evidence="1">Membrane</location>
        <topology evidence="1">Multi-pass membrane protein</topology>
    </subcellularLocation>
</comment>
<evidence type="ECO:0000256" key="6">
    <source>
        <dbReference type="SAM" id="Phobius"/>
    </source>
</evidence>
<keyword evidence="4 6" id="KW-0472">Membrane</keyword>
<dbReference type="OrthoDB" id="9811483at2"/>
<dbReference type="PANTHER" id="PTHR43077:SF5">
    <property type="entry name" value="PHAGE INFECTION PROTEIN"/>
    <property type="match status" value="1"/>
</dbReference>
<dbReference type="Pfam" id="PF12698">
    <property type="entry name" value="ABC2_membrane_3"/>
    <property type="match status" value="2"/>
</dbReference>
<proteinExistence type="predicted"/>
<feature type="compositionally biased region" description="Low complexity" evidence="5">
    <location>
        <begin position="354"/>
        <end position="366"/>
    </location>
</feature>
<dbReference type="InterPro" id="IPR017501">
    <property type="entry name" value="Phage_infect_YhgE_C"/>
</dbReference>
<feature type="domain" description="ABC-2 type transporter transmembrane" evidence="7">
    <location>
        <begin position="26"/>
        <end position="151"/>
    </location>
</feature>
<evidence type="ECO:0000256" key="4">
    <source>
        <dbReference type="ARBA" id="ARBA00023136"/>
    </source>
</evidence>
<evidence type="ECO:0000313" key="8">
    <source>
        <dbReference type="EMBL" id="RCG16602.1"/>
    </source>
</evidence>
<dbReference type="Proteomes" id="UP000253507">
    <property type="component" value="Unassembled WGS sequence"/>
</dbReference>
<evidence type="ECO:0000256" key="1">
    <source>
        <dbReference type="ARBA" id="ARBA00004141"/>
    </source>
</evidence>
<evidence type="ECO:0000256" key="2">
    <source>
        <dbReference type="ARBA" id="ARBA00022692"/>
    </source>
</evidence>